<evidence type="ECO:0000313" key="1">
    <source>
        <dbReference type="EMBL" id="KAJ8909330.1"/>
    </source>
</evidence>
<dbReference type="Proteomes" id="UP001159042">
    <property type="component" value="Unassembled WGS sequence"/>
</dbReference>
<organism evidence="1 2">
    <name type="scientific">Exocentrus adspersus</name>
    <dbReference type="NCBI Taxonomy" id="1586481"/>
    <lineage>
        <taxon>Eukaryota</taxon>
        <taxon>Metazoa</taxon>
        <taxon>Ecdysozoa</taxon>
        <taxon>Arthropoda</taxon>
        <taxon>Hexapoda</taxon>
        <taxon>Insecta</taxon>
        <taxon>Pterygota</taxon>
        <taxon>Neoptera</taxon>
        <taxon>Endopterygota</taxon>
        <taxon>Coleoptera</taxon>
        <taxon>Polyphaga</taxon>
        <taxon>Cucujiformia</taxon>
        <taxon>Chrysomeloidea</taxon>
        <taxon>Cerambycidae</taxon>
        <taxon>Lamiinae</taxon>
        <taxon>Acanthocinini</taxon>
        <taxon>Exocentrus</taxon>
    </lineage>
</organism>
<gene>
    <name evidence="1" type="ORF">NQ315_013548</name>
</gene>
<protein>
    <submittedName>
        <fullName evidence="1">Uncharacterized protein</fullName>
    </submittedName>
</protein>
<accession>A0AAV8V544</accession>
<dbReference type="EMBL" id="JANEYG010000634">
    <property type="protein sequence ID" value="KAJ8909330.1"/>
    <property type="molecule type" value="Genomic_DNA"/>
</dbReference>
<sequence>MDPAVYMQGVVNGGTLAGYLGIDGRNTPELRAHHQQQGIRFLEHFQIIPRRDTPANCPECNAPLRTTVDRERHGWRYVCSNHPTRKRFSALENTFLAKTRLYGEFSADKLVRLLYAWYRRVPLDDTLTDLSISSETGVYWYGFCRDVACAIAWHDFVPIGGAGDVVEQCIDEESYVCTDYWLAYAECEVIFNGYGRVNHSENFVYPPKREKPLWMPAGRFNQECLDHNWDGPPPVPGNQPFRVHTQNIEKSLERPKESLEDLK</sequence>
<proteinExistence type="predicted"/>
<evidence type="ECO:0000313" key="2">
    <source>
        <dbReference type="Proteomes" id="UP001159042"/>
    </source>
</evidence>
<keyword evidence="2" id="KW-1185">Reference proteome</keyword>
<reference evidence="1 2" key="1">
    <citation type="journal article" date="2023" name="Insect Mol. Biol.">
        <title>Genome sequencing provides insights into the evolution of gene families encoding plant cell wall-degrading enzymes in longhorned beetles.</title>
        <authorList>
            <person name="Shin N.R."/>
            <person name="Okamura Y."/>
            <person name="Kirsch R."/>
            <person name="Pauchet Y."/>
        </authorList>
    </citation>
    <scope>NUCLEOTIDE SEQUENCE [LARGE SCALE GENOMIC DNA]</scope>
    <source>
        <strain evidence="1">EAD_L_NR</strain>
    </source>
</reference>
<name>A0AAV8V544_9CUCU</name>
<dbReference type="AlphaFoldDB" id="A0AAV8V544"/>
<comment type="caution">
    <text evidence="1">The sequence shown here is derived from an EMBL/GenBank/DDBJ whole genome shotgun (WGS) entry which is preliminary data.</text>
</comment>